<evidence type="ECO:0000313" key="5">
    <source>
        <dbReference type="Proteomes" id="UP000729913"/>
    </source>
</evidence>
<accession>A0A8J5USV1</accession>
<feature type="region of interest" description="Disordered" evidence="3">
    <location>
        <begin position="465"/>
        <end position="503"/>
    </location>
</feature>
<dbReference type="PANTHER" id="PTHR24153:SF8">
    <property type="entry name" value="FORKED, ISOFORM F"/>
    <property type="match status" value="1"/>
</dbReference>
<feature type="region of interest" description="Disordered" evidence="3">
    <location>
        <begin position="119"/>
        <end position="150"/>
    </location>
</feature>
<dbReference type="OrthoDB" id="10261302at2759"/>
<proteinExistence type="predicted"/>
<sequence>MFHEPFFLHPPGTRPRDGIYINPMSPFISEHQKPKDNESFYLHSPNDLVYTRITRLFCDNVDKTINDERTDIEKKDETLTVKVDVHINNGSYKPISNGNSIKSDIIKDTEHAYEQICIRPDETESVNIVKPPPPPPPPPPPDNEEIPPCAKIPDLVNKSFKEIKDECDNSSATNKSDTSSSEQPQSPQTEIPAAITLSPQSSSPSSNDSEDTKPNQVSHLVHKHMVLPFIPPKFANAADSDTLLKPSEYLRSICKTSNKNTLSKARSVDNLDIQGRVEVEEVDKCQEQKTSPGPPPPPLPPPIVTKDPDHSVNTPTTSTQESETPKTHQPLATISIQDLTSVQLRRTNIKMNATKNFSTPPPRSVSMTNVSEAFFVQKTDLIAELKKAKDIPGIKKFKVEMAKVEKTQEQNLIMEISKSLSVSSFVDQIPERDSSGNLIPIWKRQMLARKAAERAKKELEEQIARENEEKRQKAIPPWKRQLLAKKDSSDEKKPNSINPVPTIVAPPPVKIDVIPPQKKEITIPINRVEKAAETEEKKIVTRQDDSDDDAPIIPWRAQLRKTNSKLNILD</sequence>
<keyword evidence="1" id="KW-0677">Repeat</keyword>
<feature type="compositionally biased region" description="Pro residues" evidence="3">
    <location>
        <begin position="130"/>
        <end position="141"/>
    </location>
</feature>
<feature type="compositionally biased region" description="Pro residues" evidence="3">
    <location>
        <begin position="292"/>
        <end position="303"/>
    </location>
</feature>
<dbReference type="GO" id="GO:0005737">
    <property type="term" value="C:cytoplasm"/>
    <property type="evidence" value="ECO:0007669"/>
    <property type="project" value="TreeGrafter"/>
</dbReference>
<dbReference type="GO" id="GO:0051015">
    <property type="term" value="F:actin filament binding"/>
    <property type="evidence" value="ECO:0007669"/>
    <property type="project" value="TreeGrafter"/>
</dbReference>
<evidence type="ECO:0000256" key="3">
    <source>
        <dbReference type="SAM" id="MobiDB-lite"/>
    </source>
</evidence>
<gene>
    <name evidence="4" type="ORF">G9C98_007456</name>
</gene>
<dbReference type="EMBL" id="JAAOIC020000067">
    <property type="protein sequence ID" value="KAG8034380.1"/>
    <property type="molecule type" value="Genomic_DNA"/>
</dbReference>
<feature type="region of interest" description="Disordered" evidence="3">
    <location>
        <begin position="532"/>
        <end position="553"/>
    </location>
</feature>
<evidence type="ECO:0000256" key="1">
    <source>
        <dbReference type="ARBA" id="ARBA00022737"/>
    </source>
</evidence>
<dbReference type="AlphaFoldDB" id="A0A8J5USV1"/>
<evidence type="ECO:0000256" key="2">
    <source>
        <dbReference type="ARBA" id="ARBA00023043"/>
    </source>
</evidence>
<dbReference type="PANTHER" id="PTHR24153">
    <property type="entry name" value="ESPIN"/>
    <property type="match status" value="1"/>
</dbReference>
<feature type="region of interest" description="Disordered" evidence="3">
    <location>
        <begin position="166"/>
        <end position="217"/>
    </location>
</feature>
<feature type="region of interest" description="Disordered" evidence="3">
    <location>
        <begin position="282"/>
        <end position="330"/>
    </location>
</feature>
<reference evidence="4" key="1">
    <citation type="submission" date="2020-03" db="EMBL/GenBank/DDBJ databases">
        <authorList>
            <person name="Chebbi M.A."/>
            <person name="Drezen J.M."/>
        </authorList>
    </citation>
    <scope>NUCLEOTIDE SEQUENCE</scope>
    <source>
        <tissue evidence="4">Whole body</tissue>
    </source>
</reference>
<feature type="compositionally biased region" description="Basic and acidic residues" evidence="3">
    <location>
        <begin position="532"/>
        <end position="544"/>
    </location>
</feature>
<feature type="compositionally biased region" description="Low complexity" evidence="3">
    <location>
        <begin position="169"/>
        <end position="190"/>
    </location>
</feature>
<keyword evidence="5" id="KW-1185">Reference proteome</keyword>
<dbReference type="GO" id="GO:0051017">
    <property type="term" value="P:actin filament bundle assembly"/>
    <property type="evidence" value="ECO:0007669"/>
    <property type="project" value="TreeGrafter"/>
</dbReference>
<keyword evidence="2" id="KW-0040">ANK repeat</keyword>
<feature type="compositionally biased region" description="Basic and acidic residues" evidence="3">
    <location>
        <begin position="484"/>
        <end position="494"/>
    </location>
</feature>
<dbReference type="InterPro" id="IPR052420">
    <property type="entry name" value="Espin/Espin-like"/>
</dbReference>
<evidence type="ECO:0000313" key="4">
    <source>
        <dbReference type="EMBL" id="KAG8034380.1"/>
    </source>
</evidence>
<protein>
    <submittedName>
        <fullName evidence="4">Uncharacterized protein</fullName>
    </submittedName>
</protein>
<reference evidence="4" key="2">
    <citation type="submission" date="2021-04" db="EMBL/GenBank/DDBJ databases">
        <title>Genome-wide patterns of bracovirus chromosomal integration into multiple host tissues during parasitism.</title>
        <authorList>
            <person name="Chebbi M.A.C."/>
        </authorList>
    </citation>
    <scope>NUCLEOTIDE SEQUENCE</scope>
    <source>
        <tissue evidence="4">Whole body</tissue>
    </source>
</reference>
<name>A0A8J5USV1_9HYME</name>
<organism evidence="4 5">
    <name type="scientific">Cotesia typhae</name>
    <dbReference type="NCBI Taxonomy" id="2053667"/>
    <lineage>
        <taxon>Eukaryota</taxon>
        <taxon>Metazoa</taxon>
        <taxon>Ecdysozoa</taxon>
        <taxon>Arthropoda</taxon>
        <taxon>Hexapoda</taxon>
        <taxon>Insecta</taxon>
        <taxon>Pterygota</taxon>
        <taxon>Neoptera</taxon>
        <taxon>Endopterygota</taxon>
        <taxon>Hymenoptera</taxon>
        <taxon>Apocrita</taxon>
        <taxon>Ichneumonoidea</taxon>
        <taxon>Braconidae</taxon>
        <taxon>Microgastrinae</taxon>
        <taxon>Cotesia</taxon>
    </lineage>
</organism>
<comment type="caution">
    <text evidence="4">The sequence shown here is derived from an EMBL/GenBank/DDBJ whole genome shotgun (WGS) entry which is preliminary data.</text>
</comment>
<dbReference type="Proteomes" id="UP000729913">
    <property type="component" value="Unassembled WGS sequence"/>
</dbReference>